<keyword evidence="1" id="KW-1133">Transmembrane helix</keyword>
<protein>
    <recommendedName>
        <fullName evidence="4">TIGR02117 family protein</fullName>
    </recommendedName>
</protein>
<dbReference type="NCBIfam" id="TIGR02117">
    <property type="entry name" value="chp_urease_rgn"/>
    <property type="match status" value="1"/>
</dbReference>
<feature type="transmembrane region" description="Helical" evidence="1">
    <location>
        <begin position="7"/>
        <end position="29"/>
    </location>
</feature>
<keyword evidence="1" id="KW-0472">Membrane</keyword>
<dbReference type="OrthoDB" id="211174at2"/>
<proteinExistence type="predicted"/>
<gene>
    <name evidence="2" type="ORF">SAMN04488111_0605</name>
</gene>
<keyword evidence="1" id="KW-0812">Transmembrane</keyword>
<evidence type="ECO:0000313" key="3">
    <source>
        <dbReference type="Proteomes" id="UP000198412"/>
    </source>
</evidence>
<dbReference type="EMBL" id="FZNX01000001">
    <property type="protein sequence ID" value="SNR34547.1"/>
    <property type="molecule type" value="Genomic_DNA"/>
</dbReference>
<evidence type="ECO:0000256" key="1">
    <source>
        <dbReference type="SAM" id="Phobius"/>
    </source>
</evidence>
<sequence length="223" mass="25421">MKRYLKFIFYPILTFIAIILIYLLSAYALSRITVDAEPNTSQDVGIYILTNGVHTDIVVPIKSNQIDWSKEIKYSNTVLKDTVMNYLAMGWGDKGFYLETPEWADLKFRVAFNAAFALGNTAIHATFYNKMTENESCKKIMISKKQYTRLIDYIDGSFQKDDNGHVINIKTSANYGGFDAFYEANGSYSMFHTCNTWANNGLKRSGQKAALWTAFDTGIFLKY</sequence>
<dbReference type="RefSeq" id="WP_089376936.1">
    <property type="nucleotide sequence ID" value="NZ_FZNX01000001.1"/>
</dbReference>
<evidence type="ECO:0000313" key="2">
    <source>
        <dbReference type="EMBL" id="SNR34547.1"/>
    </source>
</evidence>
<dbReference type="Proteomes" id="UP000198412">
    <property type="component" value="Unassembled WGS sequence"/>
</dbReference>
<evidence type="ECO:0008006" key="4">
    <source>
        <dbReference type="Google" id="ProtNLM"/>
    </source>
</evidence>
<dbReference type="InterPro" id="IPR011727">
    <property type="entry name" value="CHP02117"/>
</dbReference>
<dbReference type="Pfam" id="PF09601">
    <property type="entry name" value="DUF2459"/>
    <property type="match status" value="1"/>
</dbReference>
<organism evidence="2 3">
    <name type="scientific">Lutibacter flavus</name>
    <dbReference type="NCBI Taxonomy" id="691689"/>
    <lineage>
        <taxon>Bacteria</taxon>
        <taxon>Pseudomonadati</taxon>
        <taxon>Bacteroidota</taxon>
        <taxon>Flavobacteriia</taxon>
        <taxon>Flavobacteriales</taxon>
        <taxon>Flavobacteriaceae</taxon>
        <taxon>Lutibacter</taxon>
    </lineage>
</organism>
<keyword evidence="3" id="KW-1185">Reference proteome</keyword>
<dbReference type="AlphaFoldDB" id="A0A238VKB4"/>
<accession>A0A238VKB4</accession>
<name>A0A238VKB4_9FLAO</name>
<reference evidence="3" key="1">
    <citation type="submission" date="2017-06" db="EMBL/GenBank/DDBJ databases">
        <authorList>
            <person name="Varghese N."/>
            <person name="Submissions S."/>
        </authorList>
    </citation>
    <scope>NUCLEOTIDE SEQUENCE [LARGE SCALE GENOMIC DNA]</scope>
    <source>
        <strain evidence="3">DSM 27993</strain>
    </source>
</reference>